<evidence type="ECO:0000256" key="7">
    <source>
        <dbReference type="ARBA" id="ARBA00022840"/>
    </source>
</evidence>
<keyword evidence="17" id="KW-1185">Reference proteome</keyword>
<evidence type="ECO:0000256" key="9">
    <source>
        <dbReference type="ARBA" id="ARBA00022989"/>
    </source>
</evidence>
<keyword evidence="5 14" id="KW-0812">Transmembrane</keyword>
<name>A0A317PWG0_9ENTR</name>
<evidence type="ECO:0000256" key="3">
    <source>
        <dbReference type="ARBA" id="ARBA00022475"/>
    </source>
</evidence>
<feature type="domain" description="ABC transporter" evidence="15">
    <location>
        <begin position="9"/>
        <end position="247"/>
    </location>
</feature>
<evidence type="ECO:0000256" key="10">
    <source>
        <dbReference type="ARBA" id="ARBA00023136"/>
    </source>
</evidence>
<dbReference type="InterPro" id="IPR003593">
    <property type="entry name" value="AAA+_ATPase"/>
</dbReference>
<evidence type="ECO:0000313" key="17">
    <source>
        <dbReference type="Proteomes" id="UP000246744"/>
    </source>
</evidence>
<dbReference type="Pfam" id="PF02687">
    <property type="entry name" value="FtsX"/>
    <property type="match status" value="1"/>
</dbReference>
<evidence type="ECO:0000256" key="2">
    <source>
        <dbReference type="ARBA" id="ARBA00022448"/>
    </source>
</evidence>
<dbReference type="InterPro" id="IPR003838">
    <property type="entry name" value="ABC3_permease_C"/>
</dbReference>
<keyword evidence="3" id="KW-1003">Cell membrane</keyword>
<dbReference type="InterPro" id="IPR017911">
    <property type="entry name" value="MacB-like_ATP-bd"/>
</dbReference>
<reference evidence="16 17" key="1">
    <citation type="submission" date="2018-05" db="EMBL/GenBank/DDBJ databases">
        <title>Genomic Encyclopedia of Type Strains, Phase IV (KMG-IV): sequencing the most valuable type-strain genomes for metagenomic binning, comparative biology and taxonomic classification.</title>
        <authorList>
            <person name="Goeker M."/>
        </authorList>
    </citation>
    <scope>NUCLEOTIDE SEQUENCE [LARGE SCALE GENOMIC DNA]</scope>
    <source>
        <strain evidence="16 17">DSM 19579</strain>
    </source>
</reference>
<comment type="subcellular location">
    <subcellularLocation>
        <location evidence="1">Cell inner membrane</location>
        <topology evidence="1">Multi-pass membrane protein</topology>
    </subcellularLocation>
</comment>
<accession>A0A317PWG0</accession>
<sequence length="649" mass="69929">MHSANSPYISLNRVSHQFANGQETVCALNNITLEITRGEFVAIVGPSGSGKSTLMNIIGCLDTPSAGERIIAGTPTQQLSAEALSTFRGNHIGFVFQRYHLLPYLNALENVCIPASYTGMAASERKQRAAHLLNELNLGDRLAFRPNQLSGGQQQRVSIARALMNGADIILADEPTGALDSTTGQDVMSLLHTLNQAGHTIIVVTHDPEIAAQAHRVITLHDGHIISDIPASDTQCPSAPLPPTTMACQPPHFWRSLADAIQTAWRALTGHKVRALLSMLGIIIGIASVIASVAIGEGAHQRIMADISQLDHQAIEIRPGLGWATSNRDFDNALSRADLEALKSLPFIERLSPVVSTSATASWFTHYADATITGVSHDFLHNQTFIEGQPFYAHQVTTSEAIAVIESRLADALFTNGINPTGQIIHISGVPFRISGVVRNVESRFGGNTSLRIWIPWTAFMQRLTGDTPFQSIQVSVTASLPLEQVRATLENHLEQAHGQRDFFTVTNDSLEEMVKNVSRSMTLLTTAISAISLLVGGVGVMNIMLVSVTERIHEIGLRLSVGARPSDIKRQFLIEAMVICLLGGIAGIASVMLLGVLFSLVTTQFTLVFTFTPVILACAFSALVGLGFGYFPARNAARMNPVTALAHQ</sequence>
<evidence type="ECO:0000256" key="4">
    <source>
        <dbReference type="ARBA" id="ARBA00022519"/>
    </source>
</evidence>
<dbReference type="PANTHER" id="PTHR30572:SF14">
    <property type="entry name" value="MACROLIDE EXPORT ATP-BINDING_PERMEASE PROTEIN MACB"/>
    <property type="match status" value="1"/>
</dbReference>
<dbReference type="FunFam" id="3.40.50.300:FF:000032">
    <property type="entry name" value="Export ABC transporter ATP-binding protein"/>
    <property type="match status" value="1"/>
</dbReference>
<organism evidence="16 17">
    <name type="scientific">Mangrovibacter plantisponsor</name>
    <dbReference type="NCBI Taxonomy" id="451513"/>
    <lineage>
        <taxon>Bacteria</taxon>
        <taxon>Pseudomonadati</taxon>
        <taxon>Pseudomonadota</taxon>
        <taxon>Gammaproteobacteria</taxon>
        <taxon>Enterobacterales</taxon>
        <taxon>Enterobacteriaceae</taxon>
        <taxon>Mangrovibacter</taxon>
    </lineage>
</organism>
<dbReference type="InterPro" id="IPR003439">
    <property type="entry name" value="ABC_transporter-like_ATP-bd"/>
</dbReference>
<evidence type="ECO:0000256" key="6">
    <source>
        <dbReference type="ARBA" id="ARBA00022741"/>
    </source>
</evidence>
<keyword evidence="11" id="KW-0046">Antibiotic resistance</keyword>
<dbReference type="PROSITE" id="PS00211">
    <property type="entry name" value="ABC_TRANSPORTER_1"/>
    <property type="match status" value="1"/>
</dbReference>
<evidence type="ECO:0000256" key="13">
    <source>
        <dbReference type="ARBA" id="ARBA00041199"/>
    </source>
</evidence>
<dbReference type="Gene3D" id="3.40.50.300">
    <property type="entry name" value="P-loop containing nucleotide triphosphate hydrolases"/>
    <property type="match status" value="1"/>
</dbReference>
<keyword evidence="8" id="KW-1278">Translocase</keyword>
<evidence type="ECO:0000256" key="14">
    <source>
        <dbReference type="SAM" id="Phobius"/>
    </source>
</evidence>
<dbReference type="OrthoDB" id="9770036at2"/>
<gene>
    <name evidence="16" type="ORF">DES37_109187</name>
</gene>
<feature type="transmembrane region" description="Helical" evidence="14">
    <location>
        <begin position="608"/>
        <end position="632"/>
    </location>
</feature>
<evidence type="ECO:0000256" key="11">
    <source>
        <dbReference type="ARBA" id="ARBA00023251"/>
    </source>
</evidence>
<evidence type="ECO:0000256" key="5">
    <source>
        <dbReference type="ARBA" id="ARBA00022692"/>
    </source>
</evidence>
<dbReference type="Pfam" id="PF12704">
    <property type="entry name" value="MacB_PCD"/>
    <property type="match status" value="1"/>
</dbReference>
<evidence type="ECO:0000256" key="8">
    <source>
        <dbReference type="ARBA" id="ARBA00022967"/>
    </source>
</evidence>
<keyword evidence="9 14" id="KW-1133">Transmembrane helix</keyword>
<dbReference type="Pfam" id="PF00005">
    <property type="entry name" value="ABC_tran"/>
    <property type="match status" value="1"/>
</dbReference>
<feature type="transmembrane region" description="Helical" evidence="14">
    <location>
        <begin position="524"/>
        <end position="549"/>
    </location>
</feature>
<keyword evidence="6" id="KW-0547">Nucleotide-binding</keyword>
<dbReference type="InterPro" id="IPR025857">
    <property type="entry name" value="MacB_PCD"/>
</dbReference>
<dbReference type="GO" id="GO:0046677">
    <property type="term" value="P:response to antibiotic"/>
    <property type="evidence" value="ECO:0007669"/>
    <property type="project" value="UniProtKB-KW"/>
</dbReference>
<comment type="similarity">
    <text evidence="12">Belongs to the ABC transporter superfamily. Macrolide exporter (TC 3.A.1.122) family.</text>
</comment>
<dbReference type="PROSITE" id="PS50893">
    <property type="entry name" value="ABC_TRANSPORTER_2"/>
    <property type="match status" value="1"/>
</dbReference>
<evidence type="ECO:0000256" key="1">
    <source>
        <dbReference type="ARBA" id="ARBA00004429"/>
    </source>
</evidence>
<dbReference type="GO" id="GO:0022857">
    <property type="term" value="F:transmembrane transporter activity"/>
    <property type="evidence" value="ECO:0007669"/>
    <property type="project" value="TreeGrafter"/>
</dbReference>
<keyword evidence="10 14" id="KW-0472">Membrane</keyword>
<dbReference type="EMBL" id="QGTS01000009">
    <property type="protein sequence ID" value="PWW07067.1"/>
    <property type="molecule type" value="Genomic_DNA"/>
</dbReference>
<keyword evidence="7 16" id="KW-0067">ATP-binding</keyword>
<evidence type="ECO:0000259" key="15">
    <source>
        <dbReference type="PROSITE" id="PS50893"/>
    </source>
</evidence>
<dbReference type="SMART" id="SM00382">
    <property type="entry name" value="AAA"/>
    <property type="match status" value="1"/>
</dbReference>
<dbReference type="GO" id="GO:0005886">
    <property type="term" value="C:plasma membrane"/>
    <property type="evidence" value="ECO:0007669"/>
    <property type="project" value="UniProtKB-SubCell"/>
</dbReference>
<dbReference type="RefSeq" id="WP_110026749.1">
    <property type="nucleotide sequence ID" value="NZ_QGTS01000009.1"/>
</dbReference>
<feature type="transmembrane region" description="Helical" evidence="14">
    <location>
        <begin position="573"/>
        <end position="602"/>
    </location>
</feature>
<dbReference type="AlphaFoldDB" id="A0A317PWG0"/>
<comment type="caution">
    <text evidence="16">The sequence shown here is derived from an EMBL/GenBank/DDBJ whole genome shotgun (WGS) entry which is preliminary data.</text>
</comment>
<protein>
    <recommendedName>
        <fullName evidence="13">Pyoverdine export ATP-binding/permease protein PvdT</fullName>
    </recommendedName>
</protein>
<feature type="transmembrane region" description="Helical" evidence="14">
    <location>
        <begin position="275"/>
        <end position="295"/>
    </location>
</feature>
<dbReference type="SUPFAM" id="SSF52540">
    <property type="entry name" value="P-loop containing nucleoside triphosphate hydrolases"/>
    <property type="match status" value="1"/>
</dbReference>
<dbReference type="CDD" id="cd03255">
    <property type="entry name" value="ABC_MJ0796_LolCDE_FtsE"/>
    <property type="match status" value="1"/>
</dbReference>
<dbReference type="GO" id="GO:1902495">
    <property type="term" value="C:transmembrane transporter complex"/>
    <property type="evidence" value="ECO:0007669"/>
    <property type="project" value="UniProtKB-ARBA"/>
</dbReference>
<dbReference type="GO" id="GO:0005524">
    <property type="term" value="F:ATP binding"/>
    <property type="evidence" value="ECO:0007669"/>
    <property type="project" value="UniProtKB-KW"/>
</dbReference>
<dbReference type="InterPro" id="IPR027417">
    <property type="entry name" value="P-loop_NTPase"/>
</dbReference>
<evidence type="ECO:0000313" key="16">
    <source>
        <dbReference type="EMBL" id="PWW07067.1"/>
    </source>
</evidence>
<evidence type="ECO:0000256" key="12">
    <source>
        <dbReference type="ARBA" id="ARBA00038388"/>
    </source>
</evidence>
<proteinExistence type="inferred from homology"/>
<keyword evidence="4" id="KW-0997">Cell inner membrane</keyword>
<dbReference type="InterPro" id="IPR017871">
    <property type="entry name" value="ABC_transporter-like_CS"/>
</dbReference>
<dbReference type="InterPro" id="IPR050250">
    <property type="entry name" value="Macrolide_Exporter_MacB"/>
</dbReference>
<keyword evidence="2" id="KW-0813">Transport</keyword>
<dbReference type="Proteomes" id="UP000246744">
    <property type="component" value="Unassembled WGS sequence"/>
</dbReference>
<dbReference type="GO" id="GO:0016887">
    <property type="term" value="F:ATP hydrolysis activity"/>
    <property type="evidence" value="ECO:0007669"/>
    <property type="project" value="InterPro"/>
</dbReference>
<dbReference type="PANTHER" id="PTHR30572">
    <property type="entry name" value="MEMBRANE COMPONENT OF TRANSPORTER-RELATED"/>
    <property type="match status" value="1"/>
</dbReference>